<evidence type="ECO:0000256" key="1">
    <source>
        <dbReference type="SAM" id="Phobius"/>
    </source>
</evidence>
<feature type="transmembrane region" description="Helical" evidence="1">
    <location>
        <begin position="30"/>
        <end position="48"/>
    </location>
</feature>
<name>A0A382TJ73_9ZZZZ</name>
<reference evidence="2" key="1">
    <citation type="submission" date="2018-05" db="EMBL/GenBank/DDBJ databases">
        <authorList>
            <person name="Lanie J.A."/>
            <person name="Ng W.-L."/>
            <person name="Kazmierczak K.M."/>
            <person name="Andrzejewski T.M."/>
            <person name="Davidsen T.M."/>
            <person name="Wayne K.J."/>
            <person name="Tettelin H."/>
            <person name="Glass J.I."/>
            <person name="Rusch D."/>
            <person name="Podicherti R."/>
            <person name="Tsui H.-C.T."/>
            <person name="Winkler M.E."/>
        </authorList>
    </citation>
    <scope>NUCLEOTIDE SEQUENCE</scope>
</reference>
<keyword evidence="1" id="KW-0812">Transmembrane</keyword>
<keyword evidence="1" id="KW-0472">Membrane</keyword>
<evidence type="ECO:0000313" key="2">
    <source>
        <dbReference type="EMBL" id="SVD22150.1"/>
    </source>
</evidence>
<dbReference type="AlphaFoldDB" id="A0A382TJ73"/>
<proteinExistence type="predicted"/>
<accession>A0A382TJ73</accession>
<organism evidence="2">
    <name type="scientific">marine metagenome</name>
    <dbReference type="NCBI Taxonomy" id="408172"/>
    <lineage>
        <taxon>unclassified sequences</taxon>
        <taxon>metagenomes</taxon>
        <taxon>ecological metagenomes</taxon>
    </lineage>
</organism>
<gene>
    <name evidence="2" type="ORF">METZ01_LOCUS375004</name>
</gene>
<protein>
    <submittedName>
        <fullName evidence="2">Uncharacterized protein</fullName>
    </submittedName>
</protein>
<feature type="non-terminal residue" evidence="2">
    <location>
        <position position="49"/>
    </location>
</feature>
<dbReference type="EMBL" id="UINC01137043">
    <property type="protein sequence ID" value="SVD22150.1"/>
    <property type="molecule type" value="Genomic_DNA"/>
</dbReference>
<keyword evidence="1" id="KW-1133">Transmembrane helix</keyword>
<sequence>MSQLSQIEKDLLGIKEYRPGISDLYDGWRFFRRYPLIPITVLTLLVFFA</sequence>